<organism evidence="1">
    <name type="scientific">viral metagenome</name>
    <dbReference type="NCBI Taxonomy" id="1070528"/>
    <lineage>
        <taxon>unclassified sequences</taxon>
        <taxon>metagenomes</taxon>
        <taxon>organismal metagenomes</taxon>
    </lineage>
</organism>
<reference evidence="1" key="1">
    <citation type="submission" date="2020-03" db="EMBL/GenBank/DDBJ databases">
        <title>The deep terrestrial virosphere.</title>
        <authorList>
            <person name="Holmfeldt K."/>
            <person name="Nilsson E."/>
            <person name="Simone D."/>
            <person name="Lopez-Fernandez M."/>
            <person name="Wu X."/>
            <person name="de Brujin I."/>
            <person name="Lundin D."/>
            <person name="Andersson A."/>
            <person name="Bertilsson S."/>
            <person name="Dopson M."/>
        </authorList>
    </citation>
    <scope>NUCLEOTIDE SEQUENCE</scope>
    <source>
        <strain evidence="1">MM415A01073</strain>
    </source>
</reference>
<protein>
    <submittedName>
        <fullName evidence="1">Uncharacterized protein</fullName>
    </submittedName>
</protein>
<dbReference type="EMBL" id="MT142335">
    <property type="protein sequence ID" value="QJA78399.1"/>
    <property type="molecule type" value="Genomic_DNA"/>
</dbReference>
<name>A0A6M3K991_9ZZZZ</name>
<dbReference type="AlphaFoldDB" id="A0A6M3K991"/>
<evidence type="ECO:0000313" key="1">
    <source>
        <dbReference type="EMBL" id="QJA78399.1"/>
    </source>
</evidence>
<sequence>MPGNTKNLTIAVEHYRKKSLKGIKRPCCQCAVNALAHKLTAILAMSNIDRYREVKEIKEKANKTFMETGKL</sequence>
<proteinExistence type="predicted"/>
<accession>A0A6M3K991</accession>
<gene>
    <name evidence="1" type="ORF">MM415A01073_0003</name>
</gene>